<evidence type="ECO:0000313" key="8">
    <source>
        <dbReference type="Proteomes" id="UP000887567"/>
    </source>
</evidence>
<dbReference type="GO" id="GO:0008270">
    <property type="term" value="F:zinc ion binding"/>
    <property type="evidence" value="ECO:0007669"/>
    <property type="project" value="UniProtKB-KW"/>
</dbReference>
<accession>A0A913YGI8</accession>
<proteinExistence type="predicted"/>
<feature type="domain" description="TRAF-type" evidence="6">
    <location>
        <begin position="73"/>
        <end position="155"/>
    </location>
</feature>
<dbReference type="Gene3D" id="3.30.40.10">
    <property type="entry name" value="Zinc/RING finger domain, C3HC4 (zinc finger)"/>
    <property type="match status" value="2"/>
</dbReference>
<dbReference type="InterPro" id="IPR018957">
    <property type="entry name" value="Znf_C3HC4_RING-type"/>
</dbReference>
<name>A0A913YGI8_EXADI</name>
<dbReference type="PANTHER" id="PTHR10131:SF153">
    <property type="entry name" value="RING-TYPE DOMAIN-CONTAINING PROTEIN"/>
    <property type="match status" value="1"/>
</dbReference>
<dbReference type="PROSITE" id="PS50145">
    <property type="entry name" value="ZF_TRAF"/>
    <property type="match status" value="1"/>
</dbReference>
<feature type="domain" description="RING-type" evidence="5">
    <location>
        <begin position="5"/>
        <end position="35"/>
    </location>
</feature>
<dbReference type="AlphaFoldDB" id="A0A913YGI8"/>
<dbReference type="GO" id="GO:0005164">
    <property type="term" value="F:tumor necrosis factor receptor binding"/>
    <property type="evidence" value="ECO:0007669"/>
    <property type="project" value="TreeGrafter"/>
</dbReference>
<dbReference type="InterPro" id="IPR017907">
    <property type="entry name" value="Znf_RING_CS"/>
</dbReference>
<dbReference type="PANTHER" id="PTHR10131">
    <property type="entry name" value="TNF RECEPTOR ASSOCIATED FACTOR"/>
    <property type="match status" value="1"/>
</dbReference>
<keyword evidence="1 4" id="KW-0479">Metal-binding</keyword>
<dbReference type="GO" id="GO:0009898">
    <property type="term" value="C:cytoplasmic side of plasma membrane"/>
    <property type="evidence" value="ECO:0007669"/>
    <property type="project" value="TreeGrafter"/>
</dbReference>
<keyword evidence="2 4" id="KW-0863">Zinc-finger</keyword>
<evidence type="ECO:0000256" key="1">
    <source>
        <dbReference type="ARBA" id="ARBA00022723"/>
    </source>
</evidence>
<dbReference type="PROSITE" id="PS50089">
    <property type="entry name" value="ZF_RING_2"/>
    <property type="match status" value="1"/>
</dbReference>
<dbReference type="Pfam" id="PF00097">
    <property type="entry name" value="zf-C3HC4"/>
    <property type="match status" value="1"/>
</dbReference>
<sequence>MLLPIVLPCGHSFCHGCMEKLANGPANNRKCAICRSALPQERTVNRELISIASKLLARCMLCPWQGTVGGIQHHKGACQWKTIECPFVGCIVKTKRRDMPDHKRACLFRLEDCIQCKLSVPIQQRSKHDRLECTNRDVLCPYFSDSTDAHTCKKKDFLVHIRTCRQRVGPCSIPGCHFYGPWNELEQYKASHEGSHPLQRRTWYFKGKGGRRVLLHLELFRLQEGTRYVNNKQSPFNQWGVLLDHEQHPKVDMEACPISLEKQHGCAASFLPSSN</sequence>
<dbReference type="KEGG" id="epa:114574647"/>
<feature type="zinc finger region" description="TRAF-type" evidence="4">
    <location>
        <begin position="73"/>
        <end position="155"/>
    </location>
</feature>
<dbReference type="GO" id="GO:0043122">
    <property type="term" value="P:regulation of canonical NF-kappaB signal transduction"/>
    <property type="evidence" value="ECO:0007669"/>
    <property type="project" value="TreeGrafter"/>
</dbReference>
<protein>
    <submittedName>
        <fullName evidence="7">Uncharacterized protein</fullName>
    </submittedName>
</protein>
<dbReference type="SUPFAM" id="SSF57850">
    <property type="entry name" value="RING/U-box"/>
    <property type="match status" value="1"/>
</dbReference>
<dbReference type="OrthoDB" id="654191at2759"/>
<dbReference type="Proteomes" id="UP000887567">
    <property type="component" value="Unplaced"/>
</dbReference>
<dbReference type="OMA" id="MEACPIS"/>
<dbReference type="PROSITE" id="PS00518">
    <property type="entry name" value="ZF_RING_1"/>
    <property type="match status" value="1"/>
</dbReference>
<reference evidence="7" key="1">
    <citation type="submission" date="2022-11" db="UniProtKB">
        <authorList>
            <consortium name="EnsemblMetazoa"/>
        </authorList>
    </citation>
    <scope>IDENTIFICATION</scope>
</reference>
<dbReference type="EnsemblMetazoa" id="XM_028657821.1">
    <property type="protein sequence ID" value="XP_028513622.1"/>
    <property type="gene ID" value="LOC114574647"/>
</dbReference>
<evidence type="ECO:0000256" key="4">
    <source>
        <dbReference type="PROSITE-ProRule" id="PRU00207"/>
    </source>
</evidence>
<dbReference type="RefSeq" id="XP_028513622.1">
    <property type="nucleotide sequence ID" value="XM_028657821.1"/>
</dbReference>
<dbReference type="GeneID" id="114574647"/>
<dbReference type="InterPro" id="IPR001841">
    <property type="entry name" value="Znf_RING"/>
</dbReference>
<evidence type="ECO:0000313" key="7">
    <source>
        <dbReference type="EnsemblMetazoa" id="XP_028513622.1"/>
    </source>
</evidence>
<evidence type="ECO:0000256" key="3">
    <source>
        <dbReference type="ARBA" id="ARBA00022833"/>
    </source>
</evidence>
<evidence type="ECO:0000259" key="5">
    <source>
        <dbReference type="PROSITE" id="PS50089"/>
    </source>
</evidence>
<keyword evidence="3 4" id="KW-0862">Zinc</keyword>
<evidence type="ECO:0000259" key="6">
    <source>
        <dbReference type="PROSITE" id="PS50145"/>
    </source>
</evidence>
<organism evidence="7 8">
    <name type="scientific">Exaiptasia diaphana</name>
    <name type="common">Tropical sea anemone</name>
    <name type="synonym">Aiptasia pulchella</name>
    <dbReference type="NCBI Taxonomy" id="2652724"/>
    <lineage>
        <taxon>Eukaryota</taxon>
        <taxon>Metazoa</taxon>
        <taxon>Cnidaria</taxon>
        <taxon>Anthozoa</taxon>
        <taxon>Hexacorallia</taxon>
        <taxon>Actiniaria</taxon>
        <taxon>Aiptasiidae</taxon>
        <taxon>Exaiptasia</taxon>
    </lineage>
</organism>
<dbReference type="InterPro" id="IPR001293">
    <property type="entry name" value="Znf_TRAF"/>
</dbReference>
<keyword evidence="8" id="KW-1185">Reference proteome</keyword>
<dbReference type="InterPro" id="IPR013083">
    <property type="entry name" value="Znf_RING/FYVE/PHD"/>
</dbReference>
<dbReference type="SUPFAM" id="SSF49599">
    <property type="entry name" value="TRAF domain-like"/>
    <property type="match status" value="1"/>
</dbReference>
<evidence type="ECO:0000256" key="2">
    <source>
        <dbReference type="ARBA" id="ARBA00022771"/>
    </source>
</evidence>